<proteinExistence type="predicted"/>
<reference evidence="2 3" key="1">
    <citation type="journal article" date="2020" name="Genomics">
        <title>Complete, high-quality genomes from long-read metagenomic sequencing of two wolf lichen thalli reveals enigmatic genome architecture.</title>
        <authorList>
            <person name="McKenzie S.K."/>
            <person name="Walston R.F."/>
            <person name="Allen J.L."/>
        </authorList>
    </citation>
    <scope>NUCLEOTIDE SEQUENCE [LARGE SCALE GENOMIC DNA]</scope>
    <source>
        <strain evidence="2">WasteWater1</strain>
    </source>
</reference>
<organism evidence="2 3">
    <name type="scientific">Letharia lupina</name>
    <dbReference type="NCBI Taxonomy" id="560253"/>
    <lineage>
        <taxon>Eukaryota</taxon>
        <taxon>Fungi</taxon>
        <taxon>Dikarya</taxon>
        <taxon>Ascomycota</taxon>
        <taxon>Pezizomycotina</taxon>
        <taxon>Lecanoromycetes</taxon>
        <taxon>OSLEUM clade</taxon>
        <taxon>Lecanoromycetidae</taxon>
        <taxon>Lecanorales</taxon>
        <taxon>Lecanorineae</taxon>
        <taxon>Parmeliaceae</taxon>
        <taxon>Letharia</taxon>
    </lineage>
</organism>
<feature type="region of interest" description="Disordered" evidence="1">
    <location>
        <begin position="336"/>
        <end position="376"/>
    </location>
</feature>
<dbReference type="EMBL" id="JACCJB010000002">
    <property type="protein sequence ID" value="KAF6230527.1"/>
    <property type="molecule type" value="Genomic_DNA"/>
</dbReference>
<evidence type="ECO:0000313" key="2">
    <source>
        <dbReference type="EMBL" id="KAF6230527.1"/>
    </source>
</evidence>
<evidence type="ECO:0000313" key="3">
    <source>
        <dbReference type="Proteomes" id="UP000593566"/>
    </source>
</evidence>
<dbReference type="Proteomes" id="UP000593566">
    <property type="component" value="Unassembled WGS sequence"/>
</dbReference>
<comment type="caution">
    <text evidence="2">The sequence shown here is derived from an EMBL/GenBank/DDBJ whole genome shotgun (WGS) entry which is preliminary data.</text>
</comment>
<gene>
    <name evidence="2" type="ORF">HO133_004871</name>
</gene>
<sequence>MQKPPAEASKLSKNSRNTQDWLRAMLFRSSARGSKVSMSSSQPCGASSKEIHENVHRLALEQTSPLPAHNSIDSLENKGQMALAFDSSNRGSRAENRTCLEPKREQVLTATLNDRPAGRLCELSRGSTCPEDTNLPGAHSRLEHNVLSHDSRINPPEVLAIEHTNRTARATSKSKHKTLRAVASSQLHLRNRTTGAAVGLGYRPLGQQSNAGSGDDACLAAAARNEFQEQMLRIPAEVCQMIMDMVFDEAFGPRRVHPHKDPPITNIFLALDTAFHRRFHEQYWTKNTWVISKGPLNKTMRFMTEKPYNETTTEFSLQTPNKAALQIRCAELSFSNADAPDRSGRQPLADQSAAAPPIDPRHSGPVATQAQRSDDTQRQLVHTWQDKFDRVAMLNLRHLTLDFTEAYGPGGLYLGVYLVRRLIPFAHGMPADFRIVAPDGWLERQIRNAFLALNAR</sequence>
<name>A0A8H6FL53_9LECA</name>
<dbReference type="GeneID" id="59333277"/>
<evidence type="ECO:0000256" key="1">
    <source>
        <dbReference type="SAM" id="MobiDB-lite"/>
    </source>
</evidence>
<dbReference type="RefSeq" id="XP_037157784.1">
    <property type="nucleotide sequence ID" value="XM_037295783.1"/>
</dbReference>
<feature type="compositionally biased region" description="Polar residues" evidence="1">
    <location>
        <begin position="36"/>
        <end position="45"/>
    </location>
</feature>
<dbReference type="AlphaFoldDB" id="A0A8H6FL53"/>
<feature type="region of interest" description="Disordered" evidence="1">
    <location>
        <begin position="30"/>
        <end position="49"/>
    </location>
</feature>
<keyword evidence="3" id="KW-1185">Reference proteome</keyword>
<accession>A0A8H6FL53</accession>
<protein>
    <submittedName>
        <fullName evidence="2">Uncharacterized protein</fullName>
    </submittedName>
</protein>